<dbReference type="OrthoDB" id="2435513at2759"/>
<reference evidence="1" key="1">
    <citation type="journal article" date="2020" name="Fungal Divers.">
        <title>Resolving the Mortierellaceae phylogeny through synthesis of multi-gene phylogenetics and phylogenomics.</title>
        <authorList>
            <person name="Vandepol N."/>
            <person name="Liber J."/>
            <person name="Desiro A."/>
            <person name="Na H."/>
            <person name="Kennedy M."/>
            <person name="Barry K."/>
            <person name="Grigoriev I.V."/>
            <person name="Miller A.N."/>
            <person name="O'Donnell K."/>
            <person name="Stajich J.E."/>
            <person name="Bonito G."/>
        </authorList>
    </citation>
    <scope>NUCLEOTIDE SEQUENCE</scope>
    <source>
        <strain evidence="1">MES-2147</strain>
    </source>
</reference>
<organism evidence="1 2">
    <name type="scientific">Modicella reniformis</name>
    <dbReference type="NCBI Taxonomy" id="1440133"/>
    <lineage>
        <taxon>Eukaryota</taxon>
        <taxon>Fungi</taxon>
        <taxon>Fungi incertae sedis</taxon>
        <taxon>Mucoromycota</taxon>
        <taxon>Mortierellomycotina</taxon>
        <taxon>Mortierellomycetes</taxon>
        <taxon>Mortierellales</taxon>
        <taxon>Mortierellaceae</taxon>
        <taxon>Modicella</taxon>
    </lineage>
</organism>
<proteinExistence type="predicted"/>
<dbReference type="AlphaFoldDB" id="A0A9P6IW07"/>
<feature type="non-terminal residue" evidence="1">
    <location>
        <position position="319"/>
    </location>
</feature>
<protein>
    <submittedName>
        <fullName evidence="1">Uncharacterized protein</fullName>
    </submittedName>
</protein>
<dbReference type="EMBL" id="JAAAHW010007180">
    <property type="protein sequence ID" value="KAF9950451.1"/>
    <property type="molecule type" value="Genomic_DNA"/>
</dbReference>
<evidence type="ECO:0000313" key="2">
    <source>
        <dbReference type="Proteomes" id="UP000749646"/>
    </source>
</evidence>
<sequence length="319" mass="36689">MRKAWDEVNQEGSTTLKRKAAVDEKTSLIAEPWLTLVMKLAAKVKGETLAPLVRTNEEMSHRQRQIYDFVWYLLSRKEQLTKNDEYDAYVALSGIINARMVNADCYFDKDTLQNIKAKCRQGDFDCPKKIPGLSEILTPLEGILRRCVRAGKMDYDLLYDEAILMRADDIRSKNHLHPIRSVVLDTVIYLSSIRPDTSMVEAKIVSVWGQVLYLFSERELELISGELPSRATRHQSKGLGLDLNIEISNRSGGKRLDLQCRVNELELNNSEFKRCDAPQSKMDHQLRKNILINHAMMLYLKETIDFPLEMNNLQALDVE</sequence>
<name>A0A9P6IW07_9FUNG</name>
<evidence type="ECO:0000313" key="1">
    <source>
        <dbReference type="EMBL" id="KAF9950451.1"/>
    </source>
</evidence>
<accession>A0A9P6IW07</accession>
<gene>
    <name evidence="1" type="ORF">BGZ65_006605</name>
</gene>
<keyword evidence="2" id="KW-1185">Reference proteome</keyword>
<dbReference type="Proteomes" id="UP000749646">
    <property type="component" value="Unassembled WGS sequence"/>
</dbReference>
<comment type="caution">
    <text evidence="1">The sequence shown here is derived from an EMBL/GenBank/DDBJ whole genome shotgun (WGS) entry which is preliminary data.</text>
</comment>